<dbReference type="HOGENOM" id="CLU_1826832_0_0_1"/>
<dbReference type="RefSeq" id="XP_003851385.1">
    <property type="nucleotide sequence ID" value="XM_003851337.1"/>
</dbReference>
<dbReference type="GeneID" id="13401292"/>
<accession>F9XCS9</accession>
<evidence type="ECO:0000313" key="3">
    <source>
        <dbReference type="Proteomes" id="UP000008062"/>
    </source>
</evidence>
<gene>
    <name evidence="2" type="ORF">MYCGRDRAFT_86396</name>
</gene>
<feature type="compositionally biased region" description="Low complexity" evidence="1">
    <location>
        <begin position="130"/>
        <end position="141"/>
    </location>
</feature>
<dbReference type="Proteomes" id="UP000008062">
    <property type="component" value="Chromosome 6"/>
</dbReference>
<evidence type="ECO:0000313" key="2">
    <source>
        <dbReference type="EMBL" id="EGP86361.1"/>
    </source>
</evidence>
<dbReference type="KEGG" id="ztr:MYCGRDRAFT_86396"/>
<organism evidence="2 3">
    <name type="scientific">Zymoseptoria tritici (strain CBS 115943 / IPO323)</name>
    <name type="common">Speckled leaf blotch fungus</name>
    <name type="synonym">Septoria tritici</name>
    <dbReference type="NCBI Taxonomy" id="336722"/>
    <lineage>
        <taxon>Eukaryota</taxon>
        <taxon>Fungi</taxon>
        <taxon>Dikarya</taxon>
        <taxon>Ascomycota</taxon>
        <taxon>Pezizomycotina</taxon>
        <taxon>Dothideomycetes</taxon>
        <taxon>Dothideomycetidae</taxon>
        <taxon>Mycosphaerellales</taxon>
        <taxon>Mycosphaerellaceae</taxon>
        <taxon>Zymoseptoria</taxon>
    </lineage>
</organism>
<dbReference type="InParanoid" id="F9XCS9"/>
<name>F9XCS9_ZYMTI</name>
<protein>
    <submittedName>
        <fullName evidence="2">Uncharacterized protein</fullName>
    </submittedName>
</protein>
<proteinExistence type="predicted"/>
<keyword evidence="3" id="KW-1185">Reference proteome</keyword>
<feature type="region of interest" description="Disordered" evidence="1">
    <location>
        <begin position="84"/>
        <end position="141"/>
    </location>
</feature>
<dbReference type="AlphaFoldDB" id="F9XCS9"/>
<sequence length="141" mass="14591">MYRKTLIEHCAAAFEPDVTELVGDSLVIRRESGAGAVTSSVGGPPPGKAALLLILYTVGYTQCIAQIPVASAVMSAFLALDMDSGSARSPEQRRESSASDDAQARYIADTIGTHPRPSSGARPATPIGQRTARSSTSDAAA</sequence>
<reference evidence="2 3" key="1">
    <citation type="journal article" date="2011" name="PLoS Genet.">
        <title>Finished genome of the fungal wheat pathogen Mycosphaerella graminicola reveals dispensome structure, chromosome plasticity, and stealth pathogenesis.</title>
        <authorList>
            <person name="Goodwin S.B."/>
            <person name="Ben M'barek S."/>
            <person name="Dhillon B."/>
            <person name="Wittenberg A.H.J."/>
            <person name="Crane C.F."/>
            <person name="Hane J.K."/>
            <person name="Foster A.J."/>
            <person name="Van der Lee T.A.J."/>
            <person name="Grimwood J."/>
            <person name="Aerts A."/>
            <person name="Antoniw J."/>
            <person name="Bailey A."/>
            <person name="Bluhm B."/>
            <person name="Bowler J."/>
            <person name="Bristow J."/>
            <person name="van der Burgt A."/>
            <person name="Canto-Canche B."/>
            <person name="Churchill A.C.L."/>
            <person name="Conde-Ferraez L."/>
            <person name="Cools H.J."/>
            <person name="Coutinho P.M."/>
            <person name="Csukai M."/>
            <person name="Dehal P."/>
            <person name="De Wit P."/>
            <person name="Donzelli B."/>
            <person name="van de Geest H.C."/>
            <person name="van Ham R.C.H.J."/>
            <person name="Hammond-Kosack K.E."/>
            <person name="Henrissat B."/>
            <person name="Kilian A."/>
            <person name="Kobayashi A.K."/>
            <person name="Koopmann E."/>
            <person name="Kourmpetis Y."/>
            <person name="Kuzniar A."/>
            <person name="Lindquist E."/>
            <person name="Lombard V."/>
            <person name="Maliepaard C."/>
            <person name="Martins N."/>
            <person name="Mehrabi R."/>
            <person name="Nap J.P.H."/>
            <person name="Ponomarenko A."/>
            <person name="Rudd J.J."/>
            <person name="Salamov A."/>
            <person name="Schmutz J."/>
            <person name="Schouten H.J."/>
            <person name="Shapiro H."/>
            <person name="Stergiopoulos I."/>
            <person name="Torriani S.F.F."/>
            <person name="Tu H."/>
            <person name="de Vries R.P."/>
            <person name="Waalwijk C."/>
            <person name="Ware S.B."/>
            <person name="Wiebenga A."/>
            <person name="Zwiers L.-H."/>
            <person name="Oliver R.P."/>
            <person name="Grigoriev I.V."/>
            <person name="Kema G.H.J."/>
        </authorList>
    </citation>
    <scope>NUCLEOTIDE SEQUENCE [LARGE SCALE GENOMIC DNA]</scope>
    <source>
        <strain evidence="3">CBS 115943 / IPO323</strain>
    </source>
</reference>
<evidence type="ECO:0000256" key="1">
    <source>
        <dbReference type="SAM" id="MobiDB-lite"/>
    </source>
</evidence>
<dbReference type="EMBL" id="CM001201">
    <property type="protein sequence ID" value="EGP86361.1"/>
    <property type="molecule type" value="Genomic_DNA"/>
</dbReference>
<dbReference type="VEuPathDB" id="FungiDB:ZTRI_6.148"/>